<dbReference type="EMBL" id="AP022610">
    <property type="protein sequence ID" value="BBZ30826.1"/>
    <property type="molecule type" value="Genomic_DNA"/>
</dbReference>
<keyword evidence="2" id="KW-1185">Reference proteome</keyword>
<organism evidence="1 2">
    <name type="scientific">Mycolicibacterium madagascariense</name>
    <dbReference type="NCBI Taxonomy" id="212765"/>
    <lineage>
        <taxon>Bacteria</taxon>
        <taxon>Bacillati</taxon>
        <taxon>Actinomycetota</taxon>
        <taxon>Actinomycetes</taxon>
        <taxon>Mycobacteriales</taxon>
        <taxon>Mycobacteriaceae</taxon>
        <taxon>Mycolicibacterium</taxon>
    </lineage>
</organism>
<name>A0A7I7XNP5_9MYCO</name>
<protein>
    <recommendedName>
        <fullName evidence="3">Asp23/Gls24 family envelope stress response protein</fullName>
    </recommendedName>
</protein>
<dbReference type="Proteomes" id="UP000466517">
    <property type="component" value="Chromosome"/>
</dbReference>
<dbReference type="KEGG" id="mmag:MMAD_51210"/>
<dbReference type="RefSeq" id="WP_163742551.1">
    <property type="nucleotide sequence ID" value="NZ_AP022610.1"/>
</dbReference>
<evidence type="ECO:0000313" key="2">
    <source>
        <dbReference type="Proteomes" id="UP000466517"/>
    </source>
</evidence>
<gene>
    <name evidence="1" type="ORF">MMAD_51210</name>
</gene>
<evidence type="ECO:0008006" key="3">
    <source>
        <dbReference type="Google" id="ProtNLM"/>
    </source>
</evidence>
<reference evidence="1 2" key="1">
    <citation type="journal article" date="2019" name="Emerg. Microbes Infect.">
        <title>Comprehensive subspecies identification of 175 nontuberculous mycobacteria species based on 7547 genomic profiles.</title>
        <authorList>
            <person name="Matsumoto Y."/>
            <person name="Kinjo T."/>
            <person name="Motooka D."/>
            <person name="Nabeya D."/>
            <person name="Jung N."/>
            <person name="Uechi K."/>
            <person name="Horii T."/>
            <person name="Iida T."/>
            <person name="Fujita J."/>
            <person name="Nakamura S."/>
        </authorList>
    </citation>
    <scope>NUCLEOTIDE SEQUENCE [LARGE SCALE GENOMIC DNA]</scope>
    <source>
        <strain evidence="1 2">JCM 13574</strain>
    </source>
</reference>
<evidence type="ECO:0000313" key="1">
    <source>
        <dbReference type="EMBL" id="BBZ30826.1"/>
    </source>
</evidence>
<sequence length="152" mass="16075">MSQTSDLLSQAGGILRNAAEPGWDAIASRVVNAVRRTPRAGGWPLLADGPDLPGSGHLFVSENVLRSTLAVTLRQRYLCLPTAIDLDVEDGALRGVHVDVTGSYGTELRRLADGIRATTVEVVAELLGTTATDHHPIDITITDVVTGDPLQS</sequence>
<proteinExistence type="predicted"/>
<dbReference type="AlphaFoldDB" id="A0A7I7XNP5"/>
<accession>A0A7I7XNP5</accession>